<accession>A6JQC0</accession>
<dbReference type="Proteomes" id="UP000234681">
    <property type="component" value="Chromosome 14"/>
</dbReference>
<sequence>MSLYPGSEALPVEPTFKEHISRIMGAGAFWRAETETRCWTGRRGLQAESWPKQKRGMELAYSGSLCDSFMKS</sequence>
<organism evidence="1 2">
    <name type="scientific">Rattus norvegicus</name>
    <name type="common">Rat</name>
    <dbReference type="NCBI Taxonomy" id="10116"/>
    <lineage>
        <taxon>Eukaryota</taxon>
        <taxon>Metazoa</taxon>
        <taxon>Chordata</taxon>
        <taxon>Craniata</taxon>
        <taxon>Vertebrata</taxon>
        <taxon>Euteleostomi</taxon>
        <taxon>Mammalia</taxon>
        <taxon>Eutheria</taxon>
        <taxon>Euarchontoglires</taxon>
        <taxon>Glires</taxon>
        <taxon>Rodentia</taxon>
        <taxon>Myomorpha</taxon>
        <taxon>Muroidea</taxon>
        <taxon>Muridae</taxon>
        <taxon>Murinae</taxon>
        <taxon>Rattus</taxon>
    </lineage>
</organism>
<proteinExistence type="predicted"/>
<gene>
    <name evidence="1" type="ORF">rCG_23293</name>
</gene>
<name>A6JQC0_RAT</name>
<evidence type="ECO:0000313" key="1">
    <source>
        <dbReference type="EMBL" id="EDL98040.1"/>
    </source>
</evidence>
<dbReference type="EMBL" id="CH473996">
    <property type="protein sequence ID" value="EDL98040.1"/>
    <property type="molecule type" value="Genomic_DNA"/>
</dbReference>
<protein>
    <submittedName>
        <fullName evidence="1">RCG23293</fullName>
    </submittedName>
</protein>
<evidence type="ECO:0000313" key="2">
    <source>
        <dbReference type="Proteomes" id="UP000234681"/>
    </source>
</evidence>
<dbReference type="AlphaFoldDB" id="A6JQC0"/>
<reference evidence="2" key="1">
    <citation type="submission" date="2005-09" db="EMBL/GenBank/DDBJ databases">
        <authorList>
            <person name="Mural R.J."/>
            <person name="Li P.W."/>
            <person name="Adams M.D."/>
            <person name="Amanatides P.G."/>
            <person name="Baden-Tillson H."/>
            <person name="Barnstead M."/>
            <person name="Chin S.H."/>
            <person name="Dew I."/>
            <person name="Evans C.A."/>
            <person name="Ferriera S."/>
            <person name="Flanigan M."/>
            <person name="Fosler C."/>
            <person name="Glodek A."/>
            <person name="Gu Z."/>
            <person name="Holt R.A."/>
            <person name="Jennings D."/>
            <person name="Kraft C.L."/>
            <person name="Lu F."/>
            <person name="Nguyen T."/>
            <person name="Nusskern D.R."/>
            <person name="Pfannkoch C.M."/>
            <person name="Sitter C."/>
            <person name="Sutton G.G."/>
            <person name="Venter J.C."/>
            <person name="Wang Z."/>
            <person name="Woodage T."/>
            <person name="Zheng X.H."/>
            <person name="Zhong F."/>
        </authorList>
    </citation>
    <scope>NUCLEOTIDE SEQUENCE [LARGE SCALE GENOMIC DNA]</scope>
    <source>
        <strain>BN</strain>
        <strain evidence="2">Sprague-Dawley</strain>
    </source>
</reference>